<dbReference type="Proteomes" id="UP001519887">
    <property type="component" value="Unassembled WGS sequence"/>
</dbReference>
<reference evidence="1 2" key="1">
    <citation type="submission" date="2021-07" db="EMBL/GenBank/DDBJ databases">
        <title>Paenibacillus radiodurans sp. nov., isolated from the southeastern edge of Tengger Desert.</title>
        <authorList>
            <person name="Zhang G."/>
        </authorList>
    </citation>
    <scope>NUCLEOTIDE SEQUENCE [LARGE SCALE GENOMIC DNA]</scope>
    <source>
        <strain evidence="1 2">CCM 7311</strain>
    </source>
</reference>
<protein>
    <submittedName>
        <fullName evidence="1">Uncharacterized protein</fullName>
    </submittedName>
</protein>
<accession>A0ABS7CKM0</accession>
<evidence type="ECO:0000313" key="2">
    <source>
        <dbReference type="Proteomes" id="UP001519887"/>
    </source>
</evidence>
<dbReference type="EMBL" id="JAHZIK010003000">
    <property type="protein sequence ID" value="MBW7461492.1"/>
    <property type="molecule type" value="Genomic_DNA"/>
</dbReference>
<sequence>FLRLIISMMRQRPPQYGQDLAAGQAIPASSASRAPASRYPSIINVLPAGATDISQQVDDWLVLSR</sequence>
<name>A0ABS7CKM0_9BACL</name>
<keyword evidence="2" id="KW-1185">Reference proteome</keyword>
<proteinExistence type="predicted"/>
<comment type="caution">
    <text evidence="1">The sequence shown here is derived from an EMBL/GenBank/DDBJ whole genome shotgun (WGS) entry which is preliminary data.</text>
</comment>
<evidence type="ECO:0000313" key="1">
    <source>
        <dbReference type="EMBL" id="MBW7461492.1"/>
    </source>
</evidence>
<organism evidence="1 2">
    <name type="scientific">Paenibacillus sepulcri</name>
    <dbReference type="NCBI Taxonomy" id="359917"/>
    <lineage>
        <taxon>Bacteria</taxon>
        <taxon>Bacillati</taxon>
        <taxon>Bacillota</taxon>
        <taxon>Bacilli</taxon>
        <taxon>Bacillales</taxon>
        <taxon>Paenibacillaceae</taxon>
        <taxon>Paenibacillus</taxon>
    </lineage>
</organism>
<gene>
    <name evidence="1" type="ORF">K0U00_46295</name>
</gene>
<feature type="non-terminal residue" evidence="1">
    <location>
        <position position="1"/>
    </location>
</feature>